<dbReference type="Proteomes" id="UP001172738">
    <property type="component" value="Unassembled WGS sequence"/>
</dbReference>
<comment type="caution">
    <text evidence="3">The sequence shown here is derived from an EMBL/GenBank/DDBJ whole genome shotgun (WGS) entry which is preliminary data.</text>
</comment>
<dbReference type="PROSITE" id="PS51257">
    <property type="entry name" value="PROKAR_LIPOPROTEIN"/>
    <property type="match status" value="1"/>
</dbReference>
<evidence type="ECO:0000256" key="2">
    <source>
        <dbReference type="SAM" id="SignalP"/>
    </source>
</evidence>
<feature type="signal peptide" evidence="2">
    <location>
        <begin position="1"/>
        <end position="17"/>
    </location>
</feature>
<reference evidence="3" key="1">
    <citation type="submission" date="2023-06" db="EMBL/GenBank/DDBJ databases">
        <title>SYSU T00b26.</title>
        <authorList>
            <person name="Gao L."/>
            <person name="Fang B.-Z."/>
            <person name="Li W.-J."/>
        </authorList>
    </citation>
    <scope>NUCLEOTIDE SEQUENCE</scope>
    <source>
        <strain evidence="3">SYSU T00b26</strain>
    </source>
</reference>
<evidence type="ECO:0000313" key="4">
    <source>
        <dbReference type="Proteomes" id="UP001172738"/>
    </source>
</evidence>
<proteinExistence type="predicted"/>
<keyword evidence="4" id="KW-1185">Reference proteome</keyword>
<evidence type="ECO:0000313" key="3">
    <source>
        <dbReference type="EMBL" id="MDN4473767.1"/>
    </source>
</evidence>
<accession>A0ABT8G421</accession>
<sequence>MTRILPLALGAALVLTACTGGDGASTSPTATTPSPTTDASTPASTIALDEAFCDDAEQLYQRDLAISEALAGLNTSSMSPSELEDPAVFDAYIEAIDLDGWDSWRALYAQAAADSGSPEMEAWLATIIEVTDLQFAAYAEAAETATTLTEWSQQAAALLDAQADEIEVEGDEALRASEASMATCGVPLSVAAGELLGYEG</sequence>
<keyword evidence="2" id="KW-0732">Signal</keyword>
<gene>
    <name evidence="3" type="ORF">QQX04_12250</name>
</gene>
<organism evidence="3 4">
    <name type="scientific">Demequina zhanjiangensis</name>
    <dbReference type="NCBI Taxonomy" id="3051659"/>
    <lineage>
        <taxon>Bacteria</taxon>
        <taxon>Bacillati</taxon>
        <taxon>Actinomycetota</taxon>
        <taxon>Actinomycetes</taxon>
        <taxon>Micrococcales</taxon>
        <taxon>Demequinaceae</taxon>
        <taxon>Demequina</taxon>
    </lineage>
</organism>
<evidence type="ECO:0008006" key="5">
    <source>
        <dbReference type="Google" id="ProtNLM"/>
    </source>
</evidence>
<feature type="compositionally biased region" description="Low complexity" evidence="1">
    <location>
        <begin position="24"/>
        <end position="42"/>
    </location>
</feature>
<feature type="chain" id="PRO_5047492675" description="Lipoprotein" evidence="2">
    <location>
        <begin position="18"/>
        <end position="200"/>
    </location>
</feature>
<dbReference type="EMBL" id="JAUHPV010000007">
    <property type="protein sequence ID" value="MDN4473767.1"/>
    <property type="molecule type" value="Genomic_DNA"/>
</dbReference>
<protein>
    <recommendedName>
        <fullName evidence="5">Lipoprotein</fullName>
    </recommendedName>
</protein>
<name>A0ABT8G421_9MICO</name>
<dbReference type="RefSeq" id="WP_301129608.1">
    <property type="nucleotide sequence ID" value="NZ_JAUHPV010000007.1"/>
</dbReference>
<feature type="region of interest" description="Disordered" evidence="1">
    <location>
        <begin position="23"/>
        <end position="42"/>
    </location>
</feature>
<evidence type="ECO:0000256" key="1">
    <source>
        <dbReference type="SAM" id="MobiDB-lite"/>
    </source>
</evidence>